<keyword evidence="4" id="KW-0378">Hydrolase</keyword>
<dbReference type="RefSeq" id="WP_208234844.1">
    <property type="nucleotide sequence ID" value="NZ_JAGEVG010000021.1"/>
</dbReference>
<dbReference type="EMBL" id="JAGEVG010000021">
    <property type="protein sequence ID" value="MBO3099736.1"/>
    <property type="molecule type" value="Genomic_DNA"/>
</dbReference>
<protein>
    <recommendedName>
        <fullName evidence="2">imidazolonepropionase</fullName>
        <ecNumber evidence="2">3.5.2.7</ecNumber>
    </recommendedName>
</protein>
<gene>
    <name evidence="8" type="ORF">J4051_15765</name>
</gene>
<evidence type="ECO:0000256" key="2">
    <source>
        <dbReference type="ARBA" id="ARBA00012864"/>
    </source>
</evidence>
<keyword evidence="6" id="KW-0862">Zinc</keyword>
<dbReference type="Proteomes" id="UP000681315">
    <property type="component" value="Unassembled WGS sequence"/>
</dbReference>
<keyword evidence="3" id="KW-0479">Metal-binding</keyword>
<dbReference type="InterPro" id="IPR011059">
    <property type="entry name" value="Metal-dep_hydrolase_composite"/>
</dbReference>
<dbReference type="Gene3D" id="3.20.20.140">
    <property type="entry name" value="Metal-dependent hydrolases"/>
    <property type="match status" value="1"/>
</dbReference>
<organism evidence="8 9">
    <name type="scientific">Gelidibacter pelagius</name>
    <dbReference type="NCBI Taxonomy" id="2819985"/>
    <lineage>
        <taxon>Bacteria</taxon>
        <taxon>Pseudomonadati</taxon>
        <taxon>Bacteroidota</taxon>
        <taxon>Flavobacteriia</taxon>
        <taxon>Flavobacteriales</taxon>
        <taxon>Flavobacteriaceae</taxon>
        <taxon>Gelidibacter</taxon>
    </lineage>
</organism>
<comment type="pathway">
    <text evidence="1">Amino-acid degradation.</text>
</comment>
<dbReference type="SUPFAM" id="SSF51556">
    <property type="entry name" value="Metallo-dependent hydrolases"/>
    <property type="match status" value="1"/>
</dbReference>
<dbReference type="EC" id="3.5.2.7" evidence="2"/>
<dbReference type="InterPro" id="IPR005920">
    <property type="entry name" value="HutI"/>
</dbReference>
<evidence type="ECO:0000256" key="4">
    <source>
        <dbReference type="ARBA" id="ARBA00022801"/>
    </source>
</evidence>
<reference evidence="8 9" key="1">
    <citation type="submission" date="2021-03" db="EMBL/GenBank/DDBJ databases">
        <title>Gelidibacter sp. nov., isolated from costal sediment.</title>
        <authorList>
            <person name="Lun K.-Y."/>
        </authorList>
    </citation>
    <scope>NUCLEOTIDE SEQUENCE [LARGE SCALE GENOMIC DNA]</scope>
    <source>
        <strain evidence="8 9">DF109</strain>
    </source>
</reference>
<keyword evidence="5" id="KW-0369">Histidine metabolism</keyword>
<keyword evidence="9" id="KW-1185">Reference proteome</keyword>
<evidence type="ECO:0000256" key="7">
    <source>
        <dbReference type="ARBA" id="ARBA00023004"/>
    </source>
</evidence>
<dbReference type="InterPro" id="IPR032466">
    <property type="entry name" value="Metal_Hydrolase"/>
</dbReference>
<proteinExistence type="predicted"/>
<dbReference type="Gene3D" id="2.30.40.10">
    <property type="entry name" value="Urease, subunit C, domain 1"/>
    <property type="match status" value="1"/>
</dbReference>
<dbReference type="PANTHER" id="PTHR42752:SF1">
    <property type="entry name" value="IMIDAZOLONEPROPIONASE-RELATED"/>
    <property type="match status" value="1"/>
</dbReference>
<accession>A0ABS3SWB0</accession>
<evidence type="ECO:0000313" key="8">
    <source>
        <dbReference type="EMBL" id="MBO3099736.1"/>
    </source>
</evidence>
<name>A0ABS3SWB0_9FLAO</name>
<keyword evidence="7" id="KW-0408">Iron</keyword>
<dbReference type="PANTHER" id="PTHR42752">
    <property type="entry name" value="IMIDAZOLONEPROPIONASE"/>
    <property type="match status" value="1"/>
</dbReference>
<evidence type="ECO:0000256" key="6">
    <source>
        <dbReference type="ARBA" id="ARBA00022833"/>
    </source>
</evidence>
<sequence>MKQTCTGGKILREYKGNTIRYISDIMKEFWLQIKEKQLEKCVDAFIDHGSFKSENSRLYFEKVQELEFDIAVHAFKFFTGGNLTRVDFGTVREDQLKVSKENEIKLLIESKTVASLLIETSLKLDCSFAQVRKLLNEGAILYIGSDFNSGSTLKDDLLPQLATFKTFEKLRNTEVFISIISCSAKALNLAHQMDLAKGNLKALILFKMVSYANILYHQGQLKSS</sequence>
<evidence type="ECO:0000313" key="9">
    <source>
        <dbReference type="Proteomes" id="UP000681315"/>
    </source>
</evidence>
<evidence type="ECO:0000256" key="5">
    <source>
        <dbReference type="ARBA" id="ARBA00022808"/>
    </source>
</evidence>
<evidence type="ECO:0000256" key="1">
    <source>
        <dbReference type="ARBA" id="ARBA00005023"/>
    </source>
</evidence>
<evidence type="ECO:0000256" key="3">
    <source>
        <dbReference type="ARBA" id="ARBA00022723"/>
    </source>
</evidence>
<comment type="caution">
    <text evidence="8">The sequence shown here is derived from an EMBL/GenBank/DDBJ whole genome shotgun (WGS) entry which is preliminary data.</text>
</comment>